<proteinExistence type="predicted"/>
<protein>
    <submittedName>
        <fullName evidence="1">Uncharacterized protein</fullName>
    </submittedName>
</protein>
<accession>A0A6J5NDX0</accession>
<gene>
    <name evidence="1" type="ORF">UFOVP680_42</name>
    <name evidence="2" type="ORF">UFOVP748_5</name>
</gene>
<dbReference type="EMBL" id="LR796649">
    <property type="protein sequence ID" value="CAB4157083.1"/>
    <property type="molecule type" value="Genomic_DNA"/>
</dbReference>
<name>A0A6J5NDX0_9CAUD</name>
<dbReference type="EMBL" id="LR798347">
    <property type="protein sequence ID" value="CAB5225344.1"/>
    <property type="molecule type" value="Genomic_DNA"/>
</dbReference>
<sequence length="116" mass="13178">MTPTTRGRRIVKINRLTQAKLIEAMLDGVHTCAELADITGLHYVTVLDYTRELHRAGAAHICGWEKDVRGRDMIKIYRIGRGKDAKREKLSSAERQARVRAKRKAVETVQRLAGRV</sequence>
<organism evidence="1">
    <name type="scientific">uncultured Caudovirales phage</name>
    <dbReference type="NCBI Taxonomy" id="2100421"/>
    <lineage>
        <taxon>Viruses</taxon>
        <taxon>Duplodnaviria</taxon>
        <taxon>Heunggongvirae</taxon>
        <taxon>Uroviricota</taxon>
        <taxon>Caudoviricetes</taxon>
        <taxon>Peduoviridae</taxon>
        <taxon>Maltschvirus</taxon>
        <taxon>Maltschvirus maltsch</taxon>
    </lineage>
</organism>
<evidence type="ECO:0000313" key="1">
    <source>
        <dbReference type="EMBL" id="CAB4157083.1"/>
    </source>
</evidence>
<evidence type="ECO:0000313" key="2">
    <source>
        <dbReference type="EMBL" id="CAB5225344.1"/>
    </source>
</evidence>
<reference evidence="1" key="1">
    <citation type="submission" date="2020-04" db="EMBL/GenBank/DDBJ databases">
        <authorList>
            <person name="Chiriac C."/>
            <person name="Salcher M."/>
            <person name="Ghai R."/>
            <person name="Kavagutti S V."/>
        </authorList>
    </citation>
    <scope>NUCLEOTIDE SEQUENCE</scope>
</reference>